<dbReference type="EMBL" id="CAADFW010000044">
    <property type="protein sequence ID" value="VFK60307.1"/>
    <property type="molecule type" value="Genomic_DNA"/>
</dbReference>
<dbReference type="AlphaFoldDB" id="A0A451A2R0"/>
<accession>A0A451A2R0</accession>
<evidence type="ECO:0000313" key="1">
    <source>
        <dbReference type="EMBL" id="VFK60307.1"/>
    </source>
</evidence>
<gene>
    <name evidence="1" type="ORF">BECKTC1821F_GA0114240_104416</name>
</gene>
<organism evidence="1">
    <name type="scientific">Candidatus Kentrum sp. TC</name>
    <dbReference type="NCBI Taxonomy" id="2126339"/>
    <lineage>
        <taxon>Bacteria</taxon>
        <taxon>Pseudomonadati</taxon>
        <taxon>Pseudomonadota</taxon>
        <taxon>Gammaproteobacteria</taxon>
        <taxon>Candidatus Kentrum</taxon>
    </lineage>
</organism>
<sequence length="101" mass="11711">MRRRGEGSPASPSRRQQLSRCSLNCERWRHLLSEQHKVTGRSVTERYRVARIMRKVSPVGRGRQMPRLPLLRATRNGLSNACYESRYKASRLNVLWGKTGC</sequence>
<reference evidence="1" key="1">
    <citation type="submission" date="2019-02" db="EMBL/GenBank/DDBJ databases">
        <authorList>
            <person name="Gruber-Vodicka R. H."/>
            <person name="Seah K. B. B."/>
        </authorList>
    </citation>
    <scope>NUCLEOTIDE SEQUENCE</scope>
    <source>
        <strain evidence="1">BECK_BZ126</strain>
    </source>
</reference>
<protein>
    <submittedName>
        <fullName evidence="1">Uncharacterized protein</fullName>
    </submittedName>
</protein>
<proteinExistence type="predicted"/>
<name>A0A451A2R0_9GAMM</name>